<evidence type="ECO:0000313" key="23">
    <source>
        <dbReference type="Proteomes" id="UP000671879"/>
    </source>
</evidence>
<keyword evidence="13" id="KW-0511">Multifunctional enzyme</keyword>
<dbReference type="SUPFAM" id="SSF64153">
    <property type="entry name" value="YjeF N-terminal domain-like"/>
    <property type="match status" value="1"/>
</dbReference>
<feature type="binding site" evidence="17">
    <location>
        <position position="381"/>
    </location>
    <ligand>
        <name>(6S)-NADPHX</name>
        <dbReference type="ChEBI" id="CHEBI:64076"/>
    </ligand>
</feature>
<evidence type="ECO:0000313" key="22">
    <source>
        <dbReference type="EMBL" id="QTX33505.1"/>
    </source>
</evidence>
<keyword evidence="9 18" id="KW-0630">Potassium</keyword>
<comment type="catalytic activity">
    <reaction evidence="1 18 19">
        <text>(6R)-NADHX = (6S)-NADHX</text>
        <dbReference type="Rhea" id="RHEA:32215"/>
        <dbReference type="ChEBI" id="CHEBI:64074"/>
        <dbReference type="ChEBI" id="CHEBI:64075"/>
        <dbReference type="EC" id="5.1.99.6"/>
    </reaction>
</comment>
<dbReference type="HAMAP" id="MF_01966">
    <property type="entry name" value="NADHX_epimerase"/>
    <property type="match status" value="1"/>
</dbReference>
<dbReference type="AlphaFoldDB" id="A0A9Q7EYG9"/>
<evidence type="ECO:0000256" key="7">
    <source>
        <dbReference type="ARBA" id="ARBA00022840"/>
    </source>
</evidence>
<feature type="binding site" evidence="18">
    <location>
        <position position="58"/>
    </location>
    <ligand>
        <name>K(+)</name>
        <dbReference type="ChEBI" id="CHEBI:29103"/>
    </ligand>
</feature>
<dbReference type="InterPro" id="IPR004443">
    <property type="entry name" value="YjeF_N_dom"/>
</dbReference>
<feature type="binding site" evidence="17">
    <location>
        <begin position="417"/>
        <end position="421"/>
    </location>
    <ligand>
        <name>AMP</name>
        <dbReference type="ChEBI" id="CHEBI:456215"/>
    </ligand>
</feature>
<evidence type="ECO:0000256" key="16">
    <source>
        <dbReference type="ARBA" id="ARBA00049209"/>
    </source>
</evidence>
<name>A0A9Q7EYG9_9BACT</name>
<dbReference type="GO" id="GO:0110051">
    <property type="term" value="P:metabolite repair"/>
    <property type="evidence" value="ECO:0007669"/>
    <property type="project" value="TreeGrafter"/>
</dbReference>
<evidence type="ECO:0000259" key="21">
    <source>
        <dbReference type="PROSITE" id="PS51385"/>
    </source>
</evidence>
<evidence type="ECO:0000256" key="9">
    <source>
        <dbReference type="ARBA" id="ARBA00022958"/>
    </source>
</evidence>
<comment type="caution">
    <text evidence="18">Lacks conserved residue(s) required for the propagation of feature annotation.</text>
</comment>
<dbReference type="RefSeq" id="WP_274374793.1">
    <property type="nucleotide sequence ID" value="NZ_CP072943.1"/>
</dbReference>
<comment type="function">
    <text evidence="14 19">Bifunctional enzyme that catalyzes the epimerization of the S- and R-forms of NAD(P)HX and the dehydration of the S-form of NAD(P)HX at the expense of ADP, which is converted to AMP. This allows the repair of both epimers of NAD(P)HX, a damaged form of NAD(P)H that is a result of enzymatic or heat-dependent hydration.</text>
</comment>
<dbReference type="Gene3D" id="3.40.50.10260">
    <property type="entry name" value="YjeF N-terminal domain"/>
    <property type="match status" value="1"/>
</dbReference>
<dbReference type="Gene3D" id="3.40.1190.20">
    <property type="match status" value="1"/>
</dbReference>
<evidence type="ECO:0000256" key="12">
    <source>
        <dbReference type="ARBA" id="ARBA00023239"/>
    </source>
</evidence>
<feature type="binding site" evidence="17">
    <location>
        <position position="445"/>
    </location>
    <ligand>
        <name>AMP</name>
        <dbReference type="ChEBI" id="CHEBI:456215"/>
    </ligand>
</feature>
<dbReference type="PROSITE" id="PS51383">
    <property type="entry name" value="YJEF_C_3"/>
    <property type="match status" value="1"/>
</dbReference>
<comment type="cofactor">
    <cofactor evidence="17">
        <name>Mg(2+)</name>
        <dbReference type="ChEBI" id="CHEBI:18420"/>
    </cofactor>
</comment>
<evidence type="ECO:0000256" key="10">
    <source>
        <dbReference type="ARBA" id="ARBA00023027"/>
    </source>
</evidence>
<dbReference type="NCBIfam" id="TIGR00197">
    <property type="entry name" value="yjeF_nterm"/>
    <property type="match status" value="1"/>
</dbReference>
<evidence type="ECO:0000256" key="1">
    <source>
        <dbReference type="ARBA" id="ARBA00000013"/>
    </source>
</evidence>
<reference evidence="23" key="1">
    <citation type="submission" date="2021-04" db="EMBL/GenBank/DDBJ databases">
        <title>A novel Synergistetes isolate from a pyrite-forming mixed culture.</title>
        <authorList>
            <person name="Bunk B."/>
            <person name="Sproer C."/>
            <person name="Spring S."/>
            <person name="Pester M."/>
        </authorList>
    </citation>
    <scope>NUCLEOTIDE SEQUENCE [LARGE SCALE GENOMIC DNA]</scope>
    <source>
        <strain evidence="23">J.5.4.2-T.3.5.2</strain>
    </source>
</reference>
<organism evidence="22 23">
    <name type="scientific">Aminithiophilus ramosus</name>
    <dbReference type="NCBI Taxonomy" id="3029084"/>
    <lineage>
        <taxon>Bacteria</taxon>
        <taxon>Thermotogati</taxon>
        <taxon>Synergistota</taxon>
        <taxon>Synergistia</taxon>
        <taxon>Synergistales</taxon>
        <taxon>Aminithiophilaceae</taxon>
        <taxon>Aminithiophilus</taxon>
    </lineage>
</organism>
<feature type="binding site" evidence="18">
    <location>
        <begin position="132"/>
        <end position="138"/>
    </location>
    <ligand>
        <name>(6S)-NADPHX</name>
        <dbReference type="ChEBI" id="CHEBI:64076"/>
    </ligand>
</feature>
<dbReference type="NCBIfam" id="TIGR00196">
    <property type="entry name" value="yjeF_cterm"/>
    <property type="match status" value="1"/>
</dbReference>
<evidence type="ECO:0000259" key="20">
    <source>
        <dbReference type="PROSITE" id="PS51383"/>
    </source>
</evidence>
<comment type="catalytic activity">
    <reaction evidence="2 18 19">
        <text>(6R)-NADPHX = (6S)-NADPHX</text>
        <dbReference type="Rhea" id="RHEA:32227"/>
        <dbReference type="ChEBI" id="CHEBI:64076"/>
        <dbReference type="ChEBI" id="CHEBI:64077"/>
        <dbReference type="EC" id="5.1.99.6"/>
    </reaction>
</comment>
<dbReference type="EC" id="4.2.1.136" evidence="19"/>
<keyword evidence="12 17" id="KW-0456">Lyase</keyword>
<dbReference type="EC" id="5.1.99.6" evidence="19"/>
<dbReference type="Proteomes" id="UP000671879">
    <property type="component" value="Chromosome"/>
</dbReference>
<feature type="binding site" evidence="17">
    <location>
        <position position="261"/>
    </location>
    <ligand>
        <name>(6S)-NADPHX</name>
        <dbReference type="ChEBI" id="CHEBI:64076"/>
    </ligand>
</feature>
<evidence type="ECO:0000256" key="4">
    <source>
        <dbReference type="ARBA" id="ARBA00009524"/>
    </source>
</evidence>
<keyword evidence="23" id="KW-1185">Reference proteome</keyword>
<dbReference type="KEGG" id="aram:KAR29_06525"/>
<feature type="domain" description="YjeF N-terminal" evidence="21">
    <location>
        <begin position="10"/>
        <end position="217"/>
    </location>
</feature>
<comment type="catalytic activity">
    <reaction evidence="15 17 19">
        <text>(6S)-NADHX + ADP = AMP + phosphate + NADH + H(+)</text>
        <dbReference type="Rhea" id="RHEA:32223"/>
        <dbReference type="ChEBI" id="CHEBI:15378"/>
        <dbReference type="ChEBI" id="CHEBI:43474"/>
        <dbReference type="ChEBI" id="CHEBI:57945"/>
        <dbReference type="ChEBI" id="CHEBI:64074"/>
        <dbReference type="ChEBI" id="CHEBI:456215"/>
        <dbReference type="ChEBI" id="CHEBI:456216"/>
        <dbReference type="EC" id="4.2.1.136"/>
    </reaction>
</comment>
<dbReference type="Pfam" id="PF01256">
    <property type="entry name" value="Carb_kinase"/>
    <property type="match status" value="1"/>
</dbReference>
<feature type="binding site" evidence="17">
    <location>
        <position position="446"/>
    </location>
    <ligand>
        <name>(6S)-NADPHX</name>
        <dbReference type="ChEBI" id="CHEBI:64076"/>
    </ligand>
</feature>
<evidence type="ECO:0000256" key="5">
    <source>
        <dbReference type="ARBA" id="ARBA00022723"/>
    </source>
</evidence>
<keyword evidence="6 17" id="KW-0547">Nucleotide-binding</keyword>
<dbReference type="CDD" id="cd01171">
    <property type="entry name" value="YXKO-related"/>
    <property type="match status" value="1"/>
</dbReference>
<protein>
    <recommendedName>
        <fullName evidence="19">Bifunctional NAD(P)H-hydrate repair enzyme</fullName>
    </recommendedName>
    <alternativeName>
        <fullName evidence="19">Nicotinamide nucleotide repair protein</fullName>
    </alternativeName>
    <domain>
        <recommendedName>
            <fullName evidence="19">ADP-dependent (S)-NAD(P)H-hydrate dehydratase</fullName>
            <ecNumber evidence="19">4.2.1.136</ecNumber>
        </recommendedName>
        <alternativeName>
            <fullName evidence="19">ADP-dependent NAD(P)HX dehydratase</fullName>
        </alternativeName>
    </domain>
    <domain>
        <recommendedName>
            <fullName evidence="19">NAD(P)H-hydrate epimerase</fullName>
            <ecNumber evidence="19">5.1.99.6</ecNumber>
        </recommendedName>
    </domain>
</protein>
<evidence type="ECO:0000256" key="13">
    <source>
        <dbReference type="ARBA" id="ARBA00023268"/>
    </source>
</evidence>
<evidence type="ECO:0000256" key="14">
    <source>
        <dbReference type="ARBA" id="ARBA00025153"/>
    </source>
</evidence>
<comment type="similarity">
    <text evidence="4 19">In the C-terminal section; belongs to the NnrD/CARKD family.</text>
</comment>
<keyword evidence="7 17" id="KW-0067">ATP-binding</keyword>
<feature type="binding site" evidence="18">
    <location>
        <position position="163"/>
    </location>
    <ligand>
        <name>K(+)</name>
        <dbReference type="ChEBI" id="CHEBI:29103"/>
    </ligand>
</feature>
<dbReference type="HAMAP" id="MF_01965">
    <property type="entry name" value="NADHX_dehydratase"/>
    <property type="match status" value="1"/>
</dbReference>
<comment type="similarity">
    <text evidence="18">Belongs to the NnrE/AIBP family.</text>
</comment>
<evidence type="ECO:0000256" key="19">
    <source>
        <dbReference type="PIRNR" id="PIRNR017184"/>
    </source>
</evidence>
<dbReference type="PANTHER" id="PTHR12592">
    <property type="entry name" value="ATP-DEPENDENT (S)-NAD(P)H-HYDRATE DEHYDRATASE FAMILY MEMBER"/>
    <property type="match status" value="1"/>
</dbReference>
<evidence type="ECO:0000256" key="2">
    <source>
        <dbReference type="ARBA" id="ARBA00000909"/>
    </source>
</evidence>
<comment type="catalytic activity">
    <reaction evidence="16 17 19">
        <text>(6S)-NADPHX + ADP = AMP + phosphate + NADPH + H(+)</text>
        <dbReference type="Rhea" id="RHEA:32235"/>
        <dbReference type="ChEBI" id="CHEBI:15378"/>
        <dbReference type="ChEBI" id="CHEBI:43474"/>
        <dbReference type="ChEBI" id="CHEBI:57783"/>
        <dbReference type="ChEBI" id="CHEBI:64076"/>
        <dbReference type="ChEBI" id="CHEBI:456215"/>
        <dbReference type="ChEBI" id="CHEBI:456216"/>
        <dbReference type="EC" id="4.2.1.136"/>
    </reaction>
</comment>
<dbReference type="GO" id="GO:0046872">
    <property type="term" value="F:metal ion binding"/>
    <property type="evidence" value="ECO:0007669"/>
    <property type="project" value="UniProtKB-UniRule"/>
</dbReference>
<dbReference type="SUPFAM" id="SSF53613">
    <property type="entry name" value="Ribokinase-like"/>
    <property type="match status" value="1"/>
</dbReference>
<sequence>MRGLYSPEELRHADWKAMNAFNIPGALLMENAGRNAAEAIVRRFRVPSALILAGRGNNGGDGFVVARHLALRGLSVEVILASPSEVFRDDGALNLAILRSLQIPCLESPSLDEGYLSSKIAASPLLVDALLGTGASGAPRGEIRRLIALSEGHRQIVSLDLPSGVDGATGEVPDVAVSAALTVTFAASKPGLHILPGAARAGEVVVVDIGLEAMKILPPPHVFLARPDDLVPSLLCPRHEFHKGRRGTVVVVGGSRTYQGAPLLAALGALRAGAGIVLVAIPEDNLVAGASFLPEAVFEPLPSRGETLSAASIDRLLSLQERADALIVGPGLGRSPDTRELVGRLWQAWEKPLLVDGDGLWALAEEGDCLSRRGDALLTPHEGEAGRLLGEQASNVAASRLRSLCRLSGRWGTVLLKGWDSLIGDGEKTHIVSLGSPSLAVPGSGDVLAGMIGAFLAQGQETATAALAGTILHGQAGQAWTASKGVHGLLAREIAETAPSLLKRFSNGAAAT</sequence>
<keyword evidence="8 17" id="KW-0521">NADP</keyword>
<dbReference type="InterPro" id="IPR000631">
    <property type="entry name" value="CARKD"/>
</dbReference>
<keyword evidence="5 18" id="KW-0479">Metal-binding</keyword>
<comment type="function">
    <text evidence="18">Catalyzes the epimerization of the S- and R-forms of NAD(P)HX, a damaged form of NAD(P)H that is a result of enzymatic or heat-dependent hydration. This is a prerequisite for the S-specific NAD(P)H-hydrate dehydratase to allow the repair of both epimers of NAD(P)HX.</text>
</comment>
<dbReference type="PIRSF" id="PIRSF017184">
    <property type="entry name" value="Nnr"/>
    <property type="match status" value="1"/>
</dbReference>
<dbReference type="InterPro" id="IPR029056">
    <property type="entry name" value="Ribokinase-like"/>
</dbReference>
<dbReference type="InterPro" id="IPR030677">
    <property type="entry name" value="Nnr"/>
</dbReference>
<dbReference type="PANTHER" id="PTHR12592:SF0">
    <property type="entry name" value="ATP-DEPENDENT (S)-NAD(P)H-HYDRATE DEHYDRATASE"/>
    <property type="match status" value="1"/>
</dbReference>
<evidence type="ECO:0000256" key="17">
    <source>
        <dbReference type="HAMAP-Rule" id="MF_01965"/>
    </source>
</evidence>
<gene>
    <name evidence="17" type="primary">nnrD</name>
    <name evidence="18" type="synonym">nnrE</name>
    <name evidence="22" type="ORF">KAR29_06525</name>
</gene>
<feature type="domain" description="YjeF C-terminal" evidence="20">
    <location>
        <begin position="226"/>
        <end position="505"/>
    </location>
</feature>
<comment type="subunit">
    <text evidence="17">Homotetramer.</text>
</comment>
<evidence type="ECO:0000256" key="11">
    <source>
        <dbReference type="ARBA" id="ARBA00023235"/>
    </source>
</evidence>
<evidence type="ECO:0000256" key="3">
    <source>
        <dbReference type="ARBA" id="ARBA00006001"/>
    </source>
</evidence>
<dbReference type="Pfam" id="PF03853">
    <property type="entry name" value="YjeF_N"/>
    <property type="match status" value="1"/>
</dbReference>
<dbReference type="GO" id="GO:0005524">
    <property type="term" value="F:ATP binding"/>
    <property type="evidence" value="ECO:0007669"/>
    <property type="project" value="UniProtKB-UniRule"/>
</dbReference>
<evidence type="ECO:0000256" key="6">
    <source>
        <dbReference type="ARBA" id="ARBA00022741"/>
    </source>
</evidence>
<dbReference type="PROSITE" id="PS51385">
    <property type="entry name" value="YJEF_N"/>
    <property type="match status" value="1"/>
</dbReference>
<proteinExistence type="inferred from homology"/>
<feature type="binding site" evidence="18">
    <location>
        <begin position="57"/>
        <end position="61"/>
    </location>
    <ligand>
        <name>(6S)-NADPHX</name>
        <dbReference type="ChEBI" id="CHEBI:64076"/>
    </ligand>
</feature>
<comment type="similarity">
    <text evidence="3 19">In the N-terminal section; belongs to the NnrE/AIBP family.</text>
</comment>
<evidence type="ECO:0000256" key="18">
    <source>
        <dbReference type="HAMAP-Rule" id="MF_01966"/>
    </source>
</evidence>
<keyword evidence="11 18" id="KW-0413">Isomerase</keyword>
<comment type="similarity">
    <text evidence="17">Belongs to the NnrD/CARKD family.</text>
</comment>
<dbReference type="GO" id="GO:0052855">
    <property type="term" value="F:ADP-dependent NAD(P)H-hydrate dehydratase activity"/>
    <property type="evidence" value="ECO:0007669"/>
    <property type="project" value="UniProtKB-UniRule"/>
</dbReference>
<comment type="cofactor">
    <cofactor evidence="18 19">
        <name>K(+)</name>
        <dbReference type="ChEBI" id="CHEBI:29103"/>
    </cofactor>
    <text evidence="18 19">Binds 1 potassium ion per subunit.</text>
</comment>
<feature type="binding site" evidence="18">
    <location>
        <position position="160"/>
    </location>
    <ligand>
        <name>(6S)-NADPHX</name>
        <dbReference type="ChEBI" id="CHEBI:64076"/>
    </ligand>
</feature>
<feature type="binding site" evidence="18">
    <location>
        <position position="128"/>
    </location>
    <ligand>
        <name>K(+)</name>
        <dbReference type="ChEBI" id="CHEBI:29103"/>
    </ligand>
</feature>
<dbReference type="InterPro" id="IPR036652">
    <property type="entry name" value="YjeF_N_dom_sf"/>
</dbReference>
<dbReference type="GO" id="GO:0046496">
    <property type="term" value="P:nicotinamide nucleotide metabolic process"/>
    <property type="evidence" value="ECO:0007669"/>
    <property type="project" value="UniProtKB-UniRule"/>
</dbReference>
<keyword evidence="10 17" id="KW-0520">NAD</keyword>
<dbReference type="EMBL" id="CP072943">
    <property type="protein sequence ID" value="QTX33505.1"/>
    <property type="molecule type" value="Genomic_DNA"/>
</dbReference>
<evidence type="ECO:0000256" key="15">
    <source>
        <dbReference type="ARBA" id="ARBA00048238"/>
    </source>
</evidence>
<feature type="binding site" evidence="17">
    <location>
        <position position="331"/>
    </location>
    <ligand>
        <name>(6S)-NADPHX</name>
        <dbReference type="ChEBI" id="CHEBI:64076"/>
    </ligand>
</feature>
<comment type="function">
    <text evidence="17">Catalyzes the dehydration of the S-form of NAD(P)HX at the expense of ADP, which is converted to AMP. Together with NAD(P)HX epimerase, which catalyzes the epimerization of the S- and R-forms, the enzyme allows the repair of both epimers of NAD(P)HX, a damaged form of NAD(P)H that is a result of enzymatic or heat-dependent hydration.</text>
</comment>
<dbReference type="GO" id="GO:0052856">
    <property type="term" value="F:NAD(P)HX epimerase activity"/>
    <property type="evidence" value="ECO:0007669"/>
    <property type="project" value="UniProtKB-UniRule"/>
</dbReference>
<evidence type="ECO:0000256" key="8">
    <source>
        <dbReference type="ARBA" id="ARBA00022857"/>
    </source>
</evidence>
<accession>A0A9Q7EYG9</accession>